<reference evidence="1" key="1">
    <citation type="submission" date="2019-08" db="EMBL/GenBank/DDBJ databases">
        <authorList>
            <person name="Kucharzyk K."/>
            <person name="Murdoch R.W."/>
            <person name="Higgins S."/>
            <person name="Loffler F."/>
        </authorList>
    </citation>
    <scope>NUCLEOTIDE SEQUENCE</scope>
</reference>
<dbReference type="EMBL" id="VSSQ01027107">
    <property type="protein sequence ID" value="MPM76165.1"/>
    <property type="molecule type" value="Genomic_DNA"/>
</dbReference>
<accession>A0A645CGW1</accession>
<gene>
    <name evidence="1" type="ORF">SDC9_123161</name>
</gene>
<protein>
    <submittedName>
        <fullName evidence="1">Uncharacterized protein</fullName>
    </submittedName>
</protein>
<proteinExistence type="predicted"/>
<comment type="caution">
    <text evidence="1">The sequence shown here is derived from an EMBL/GenBank/DDBJ whole genome shotgun (WGS) entry which is preliminary data.</text>
</comment>
<dbReference type="AlphaFoldDB" id="A0A645CGW1"/>
<sequence length="184" mass="20392">MPPFRRNGGRTGRDRAELADGCFHSEVRNVQRKRRADADALALAVSIRVCGGRRFARCQRAEHRTDGDVRARHVERINAVCLIFRRNDPFCGGSAFDAVAVFEIIQHVARRRSGGNEQALAHPRVRRGGLGQILDRQRPVCRGSDGNILEVLFKRRADVDRGVCRQSVRSGRRGVGVCAVAVVG</sequence>
<organism evidence="1">
    <name type="scientific">bioreactor metagenome</name>
    <dbReference type="NCBI Taxonomy" id="1076179"/>
    <lineage>
        <taxon>unclassified sequences</taxon>
        <taxon>metagenomes</taxon>
        <taxon>ecological metagenomes</taxon>
    </lineage>
</organism>
<evidence type="ECO:0000313" key="1">
    <source>
        <dbReference type="EMBL" id="MPM76165.1"/>
    </source>
</evidence>
<name>A0A645CGW1_9ZZZZ</name>